<dbReference type="EMBL" id="CASHTH010002713">
    <property type="protein sequence ID" value="CAI8034133.1"/>
    <property type="molecule type" value="Genomic_DNA"/>
</dbReference>
<dbReference type="AlphaFoldDB" id="A0AA35WUD3"/>
<evidence type="ECO:0000313" key="2">
    <source>
        <dbReference type="Proteomes" id="UP001174909"/>
    </source>
</evidence>
<name>A0AA35WUD3_GEOBA</name>
<accession>A0AA35WUD3</accession>
<comment type="caution">
    <text evidence="1">The sequence shown here is derived from an EMBL/GenBank/DDBJ whole genome shotgun (WGS) entry which is preliminary data.</text>
</comment>
<protein>
    <submittedName>
        <fullName evidence="1">Uncharacterized protein</fullName>
    </submittedName>
</protein>
<gene>
    <name evidence="1" type="ORF">GBAR_LOCUS19259</name>
</gene>
<reference evidence="1" key="1">
    <citation type="submission" date="2023-03" db="EMBL/GenBank/DDBJ databases">
        <authorList>
            <person name="Steffen K."/>
            <person name="Cardenas P."/>
        </authorList>
    </citation>
    <scope>NUCLEOTIDE SEQUENCE</scope>
</reference>
<evidence type="ECO:0000313" key="1">
    <source>
        <dbReference type="EMBL" id="CAI8034133.1"/>
    </source>
</evidence>
<proteinExistence type="predicted"/>
<organism evidence="1 2">
    <name type="scientific">Geodia barretti</name>
    <name type="common">Barrett's horny sponge</name>
    <dbReference type="NCBI Taxonomy" id="519541"/>
    <lineage>
        <taxon>Eukaryota</taxon>
        <taxon>Metazoa</taxon>
        <taxon>Porifera</taxon>
        <taxon>Demospongiae</taxon>
        <taxon>Heteroscleromorpha</taxon>
        <taxon>Tetractinellida</taxon>
        <taxon>Astrophorina</taxon>
        <taxon>Geodiidae</taxon>
        <taxon>Geodia</taxon>
    </lineage>
</organism>
<sequence length="63" mass="7129">MSKPWQRHHLTSAVVKHDSSTLSHTLSLSPKTLSVTKMILVDFCVKSKMVNCSELQLRYISEA</sequence>
<dbReference type="Proteomes" id="UP001174909">
    <property type="component" value="Unassembled WGS sequence"/>
</dbReference>
<keyword evidence="2" id="KW-1185">Reference proteome</keyword>